<dbReference type="PANTHER" id="PTHR42718:SF9">
    <property type="entry name" value="MAJOR FACILITATOR SUPERFAMILY MULTIDRUG TRANSPORTER MFSC"/>
    <property type="match status" value="1"/>
</dbReference>
<evidence type="ECO:0000256" key="3">
    <source>
        <dbReference type="ARBA" id="ARBA00022692"/>
    </source>
</evidence>
<gene>
    <name evidence="8" type="ORF">G5V58_08520</name>
</gene>
<feature type="transmembrane region" description="Helical" evidence="6">
    <location>
        <begin position="198"/>
        <end position="220"/>
    </location>
</feature>
<dbReference type="Proteomes" id="UP000502996">
    <property type="component" value="Chromosome"/>
</dbReference>
<evidence type="ECO:0000256" key="4">
    <source>
        <dbReference type="ARBA" id="ARBA00022989"/>
    </source>
</evidence>
<feature type="transmembrane region" description="Helical" evidence="6">
    <location>
        <begin position="79"/>
        <end position="104"/>
    </location>
</feature>
<dbReference type="AlphaFoldDB" id="A0A6G6WCP3"/>
<feature type="domain" description="Major facilitator superfamily (MFS) profile" evidence="7">
    <location>
        <begin position="7"/>
        <end position="453"/>
    </location>
</feature>
<feature type="transmembrane region" description="Helical" evidence="6">
    <location>
        <begin position="267"/>
        <end position="289"/>
    </location>
</feature>
<evidence type="ECO:0000256" key="1">
    <source>
        <dbReference type="ARBA" id="ARBA00004651"/>
    </source>
</evidence>
<feature type="transmembrane region" description="Helical" evidence="6">
    <location>
        <begin position="427"/>
        <end position="448"/>
    </location>
</feature>
<keyword evidence="4 6" id="KW-1133">Transmembrane helix</keyword>
<dbReference type="PROSITE" id="PS50850">
    <property type="entry name" value="MFS"/>
    <property type="match status" value="1"/>
</dbReference>
<reference evidence="8 9" key="1">
    <citation type="submission" date="2020-02" db="EMBL/GenBank/DDBJ databases">
        <title>Full genome sequence of Nocardioides sp. R-3366.</title>
        <authorList>
            <person name="Im W.-T."/>
        </authorList>
    </citation>
    <scope>NUCLEOTIDE SEQUENCE [LARGE SCALE GENOMIC DNA]</scope>
    <source>
        <strain evidence="8 9">R-3366</strain>
    </source>
</reference>
<dbReference type="InterPro" id="IPR020846">
    <property type="entry name" value="MFS_dom"/>
</dbReference>
<dbReference type="Gene3D" id="1.20.1250.20">
    <property type="entry name" value="MFS general substrate transporter like domains"/>
    <property type="match status" value="1"/>
</dbReference>
<dbReference type="RefSeq" id="WP_165231065.1">
    <property type="nucleotide sequence ID" value="NZ_CP049257.1"/>
</dbReference>
<proteinExistence type="predicted"/>
<feature type="transmembrane region" description="Helical" evidence="6">
    <location>
        <begin position="46"/>
        <end position="67"/>
    </location>
</feature>
<dbReference type="GO" id="GO:0005886">
    <property type="term" value="C:plasma membrane"/>
    <property type="evidence" value="ECO:0007669"/>
    <property type="project" value="UniProtKB-SubCell"/>
</dbReference>
<evidence type="ECO:0000256" key="5">
    <source>
        <dbReference type="ARBA" id="ARBA00023136"/>
    </source>
</evidence>
<dbReference type="Pfam" id="PF07690">
    <property type="entry name" value="MFS_1"/>
    <property type="match status" value="1"/>
</dbReference>
<dbReference type="PANTHER" id="PTHR42718">
    <property type="entry name" value="MAJOR FACILITATOR SUPERFAMILY MULTIDRUG TRANSPORTER MFSC"/>
    <property type="match status" value="1"/>
</dbReference>
<feature type="transmembrane region" description="Helical" evidence="6">
    <location>
        <begin position="166"/>
        <end position="186"/>
    </location>
</feature>
<organism evidence="8 9">
    <name type="scientific">Nocardioides anomalus</name>
    <dbReference type="NCBI Taxonomy" id="2712223"/>
    <lineage>
        <taxon>Bacteria</taxon>
        <taxon>Bacillati</taxon>
        <taxon>Actinomycetota</taxon>
        <taxon>Actinomycetes</taxon>
        <taxon>Propionibacteriales</taxon>
        <taxon>Nocardioidaceae</taxon>
        <taxon>Nocardioides</taxon>
    </lineage>
</organism>
<dbReference type="InterPro" id="IPR011701">
    <property type="entry name" value="MFS"/>
</dbReference>
<evidence type="ECO:0000256" key="2">
    <source>
        <dbReference type="ARBA" id="ARBA00022448"/>
    </source>
</evidence>
<dbReference type="KEGG" id="nano:G5V58_08520"/>
<accession>A0A6G6WCP3</accession>
<dbReference type="InterPro" id="IPR036259">
    <property type="entry name" value="MFS_trans_sf"/>
</dbReference>
<feature type="transmembrane region" description="Helical" evidence="6">
    <location>
        <begin position="301"/>
        <end position="324"/>
    </location>
</feature>
<dbReference type="SUPFAM" id="SSF103473">
    <property type="entry name" value="MFS general substrate transporter"/>
    <property type="match status" value="1"/>
</dbReference>
<evidence type="ECO:0000256" key="6">
    <source>
        <dbReference type="SAM" id="Phobius"/>
    </source>
</evidence>
<dbReference type="GO" id="GO:0022857">
    <property type="term" value="F:transmembrane transporter activity"/>
    <property type="evidence" value="ECO:0007669"/>
    <property type="project" value="InterPro"/>
</dbReference>
<feature type="transmembrane region" description="Helical" evidence="6">
    <location>
        <begin position="138"/>
        <end position="160"/>
    </location>
</feature>
<keyword evidence="3 6" id="KW-0812">Transmembrane</keyword>
<feature type="transmembrane region" description="Helical" evidence="6">
    <location>
        <begin position="331"/>
        <end position="350"/>
    </location>
</feature>
<name>A0A6G6WCP3_9ACTN</name>
<dbReference type="EMBL" id="CP049257">
    <property type="protein sequence ID" value="QIG42810.1"/>
    <property type="molecule type" value="Genomic_DNA"/>
</dbReference>
<protein>
    <submittedName>
        <fullName evidence="8">MFS transporter</fullName>
    </submittedName>
</protein>
<keyword evidence="5 6" id="KW-0472">Membrane</keyword>
<comment type="subcellular location">
    <subcellularLocation>
        <location evidence="1">Cell membrane</location>
        <topology evidence="1">Multi-pass membrane protein</topology>
    </subcellularLocation>
</comment>
<evidence type="ECO:0000313" key="9">
    <source>
        <dbReference type="Proteomes" id="UP000502996"/>
    </source>
</evidence>
<feature type="transmembrane region" description="Helical" evidence="6">
    <location>
        <begin position="12"/>
        <end position="34"/>
    </location>
</feature>
<feature type="transmembrane region" description="Helical" evidence="6">
    <location>
        <begin position="226"/>
        <end position="247"/>
    </location>
</feature>
<keyword evidence="9" id="KW-1185">Reference proteome</keyword>
<evidence type="ECO:0000313" key="8">
    <source>
        <dbReference type="EMBL" id="QIG42810.1"/>
    </source>
</evidence>
<sequence>MTTRSRAGYPLAVALVVLGLCPYVVVTTAFAPLADLVARDLHASAQAVQLAGGLGNAAYAVGAVVAAQLGQRFVQRRLFLVYTPVIVVATLVAGLAGDGLVFTIGRTAEGFAAGAMLISSLPVLLTRFGSGRVPVSAAVVNVGMFGASALGPVVGGLVAGTEDWRAFFVVVAVLEALAWGAALAGFVRFDPPDPERPFDVQAVFWVVVATTLLFTGTSLLTGHAFVSWPVLLPLAGGLVALALLFVVEERQEQPLIPLRELASQLPVTGTMAAMVGGAVFVGALQLVQLEQADVVRRGPEAVAWLFWPTPIGAVVAAVLLGVLVRTAYLPLLVDAGLLALAAAPALLLALGSGRPVVLVAAALLGFGAGATVSPGLFLTGFGLPATQLGRAFAMVQLLRSLATYAVAPVVLHLAQSRGDLAAGVDDALVVLLVLAAVGLAAAVLLPFFSGARLRRPDLEGWLDGGQALPSPTLAVHLRPGTEDDDAAPLLPGGEPP</sequence>
<feature type="transmembrane region" description="Helical" evidence="6">
    <location>
        <begin position="356"/>
        <end position="379"/>
    </location>
</feature>
<keyword evidence="2" id="KW-0813">Transport</keyword>
<feature type="transmembrane region" description="Helical" evidence="6">
    <location>
        <begin position="391"/>
        <end position="415"/>
    </location>
</feature>
<evidence type="ECO:0000259" key="7">
    <source>
        <dbReference type="PROSITE" id="PS50850"/>
    </source>
</evidence>